<evidence type="ECO:0000313" key="2">
    <source>
        <dbReference type="Proteomes" id="UP000178235"/>
    </source>
</evidence>
<evidence type="ECO:0000313" key="1">
    <source>
        <dbReference type="EMBL" id="OGI68248.1"/>
    </source>
</evidence>
<dbReference type="Proteomes" id="UP000178235">
    <property type="component" value="Unassembled WGS sequence"/>
</dbReference>
<reference evidence="1 2" key="1">
    <citation type="journal article" date="2016" name="Nat. Commun.">
        <title>Thousands of microbial genomes shed light on interconnected biogeochemical processes in an aquifer system.</title>
        <authorList>
            <person name="Anantharaman K."/>
            <person name="Brown C.T."/>
            <person name="Hug L.A."/>
            <person name="Sharon I."/>
            <person name="Castelle C.J."/>
            <person name="Probst A.J."/>
            <person name="Thomas B.C."/>
            <person name="Singh A."/>
            <person name="Wilkins M.J."/>
            <person name="Karaoz U."/>
            <person name="Brodie E.L."/>
            <person name="Williams K.H."/>
            <person name="Hubbard S.S."/>
            <person name="Banfield J.F."/>
        </authorList>
    </citation>
    <scope>NUCLEOTIDE SEQUENCE [LARGE SCALE GENOMIC DNA]</scope>
</reference>
<name>A0A1F6VF79_9BACT</name>
<comment type="caution">
    <text evidence="1">The sequence shown here is derived from an EMBL/GenBank/DDBJ whole genome shotgun (WGS) entry which is preliminary data.</text>
</comment>
<gene>
    <name evidence="1" type="ORF">A2738_02165</name>
</gene>
<dbReference type="EMBL" id="MFTS01000004">
    <property type="protein sequence ID" value="OGI68248.1"/>
    <property type="molecule type" value="Genomic_DNA"/>
</dbReference>
<sequence>MSTEPGPNSGENINNLSLEEIKLRLEALNQKFDELDGHSFSSIGNPVEFKKTLDGVVVKNIISSGRNFAVAKMKVERMLKILNEISALKSKETLLTPKTPKV</sequence>
<organism evidence="1 2">
    <name type="scientific">Candidatus Nomurabacteria bacterium RIFCSPHIGHO2_01_FULL_42_15</name>
    <dbReference type="NCBI Taxonomy" id="1801742"/>
    <lineage>
        <taxon>Bacteria</taxon>
        <taxon>Candidatus Nomuraibacteriota</taxon>
    </lineage>
</organism>
<protein>
    <submittedName>
        <fullName evidence="1">Uncharacterized protein</fullName>
    </submittedName>
</protein>
<dbReference type="AlphaFoldDB" id="A0A1F6VF79"/>
<accession>A0A1F6VF79</accession>
<proteinExistence type="predicted"/>